<evidence type="ECO:0000313" key="7">
    <source>
        <dbReference type="EMBL" id="CAB4975772.1"/>
    </source>
</evidence>
<dbReference type="InterPro" id="IPR002347">
    <property type="entry name" value="SDR_fam"/>
</dbReference>
<dbReference type="EMBL" id="CAEZYF010000036">
    <property type="protein sequence ID" value="CAB4747990.1"/>
    <property type="molecule type" value="Genomic_DNA"/>
</dbReference>
<dbReference type="Pfam" id="PF13561">
    <property type="entry name" value="adh_short_C2"/>
    <property type="match status" value="1"/>
</dbReference>
<proteinExistence type="inferred from homology"/>
<dbReference type="PRINTS" id="PR00081">
    <property type="entry name" value="GDHRDH"/>
</dbReference>
<evidence type="ECO:0000313" key="5">
    <source>
        <dbReference type="EMBL" id="CAB4853788.1"/>
    </source>
</evidence>
<evidence type="ECO:0000256" key="1">
    <source>
        <dbReference type="ARBA" id="ARBA00006484"/>
    </source>
</evidence>
<dbReference type="EMBL" id="CAFBOL010000007">
    <property type="protein sequence ID" value="CAB4975772.1"/>
    <property type="molecule type" value="Genomic_DNA"/>
</dbReference>
<dbReference type="PANTHER" id="PTHR42760">
    <property type="entry name" value="SHORT-CHAIN DEHYDROGENASES/REDUCTASES FAMILY MEMBER"/>
    <property type="match status" value="1"/>
</dbReference>
<accession>A0A6J7A477</accession>
<dbReference type="AlphaFoldDB" id="A0A6J7A477"/>
<evidence type="ECO:0000313" key="4">
    <source>
        <dbReference type="EMBL" id="CAB4827632.1"/>
    </source>
</evidence>
<reference evidence="4" key="1">
    <citation type="submission" date="2020-05" db="EMBL/GenBank/DDBJ databases">
        <authorList>
            <person name="Chiriac C."/>
            <person name="Salcher M."/>
            <person name="Ghai R."/>
            <person name="Kavagutti S V."/>
        </authorList>
    </citation>
    <scope>NUCLEOTIDE SEQUENCE</scope>
</reference>
<protein>
    <submittedName>
        <fullName evidence="4">Unannotated protein</fullName>
    </submittedName>
</protein>
<sequence>MDTQSSDFLASPTDYFRLDGLTVVVTGASSGLGERFARLVHAVGANVVIAARRADRLAALAADLPGSFVVAADLSQADDRERLVAESLARFGVVDVLVNNAGIGGRVAIEDETLEQFRASMELNTTAVWHLSKLFAPAMITKGGGSIINIASIMGHVASAPLKESHYCASKGAVVNLTRELAVQWARKGVRVNALCPGFFLSEMTAGMDTDPSSQKFITTNTPIPRLGHAHELDAALLFLAGSGSTFCTGQSLIVDGGWTAR</sequence>
<organism evidence="4">
    <name type="scientific">freshwater metagenome</name>
    <dbReference type="NCBI Taxonomy" id="449393"/>
    <lineage>
        <taxon>unclassified sequences</taxon>
        <taxon>metagenomes</taxon>
        <taxon>ecological metagenomes</taxon>
    </lineage>
</organism>
<dbReference type="Gene3D" id="3.40.50.720">
    <property type="entry name" value="NAD(P)-binding Rossmann-like Domain"/>
    <property type="match status" value="1"/>
</dbReference>
<dbReference type="CDD" id="cd05233">
    <property type="entry name" value="SDR_c"/>
    <property type="match status" value="1"/>
</dbReference>
<gene>
    <name evidence="3" type="ORF">UFOPK2656_03357</name>
    <name evidence="4" type="ORF">UFOPK3099_01803</name>
    <name evidence="5" type="ORF">UFOPK3267_03326</name>
    <name evidence="6" type="ORF">UFOPK3651_03183</name>
    <name evidence="7" type="ORF">UFOPK3931_00480</name>
    <name evidence="2" type="ORF">UFOPK4189_01573</name>
</gene>
<dbReference type="EMBL" id="CAFAAV010000147">
    <property type="protein sequence ID" value="CAB4827632.1"/>
    <property type="molecule type" value="Genomic_DNA"/>
</dbReference>
<dbReference type="PRINTS" id="PR00080">
    <property type="entry name" value="SDRFAMILY"/>
</dbReference>
<dbReference type="SUPFAM" id="SSF51735">
    <property type="entry name" value="NAD(P)-binding Rossmann-fold domains"/>
    <property type="match status" value="1"/>
</dbReference>
<evidence type="ECO:0000313" key="2">
    <source>
        <dbReference type="EMBL" id="CAB4363803.1"/>
    </source>
</evidence>
<dbReference type="EMBL" id="CAFBMT010000031">
    <property type="protein sequence ID" value="CAB4956023.1"/>
    <property type="molecule type" value="Genomic_DNA"/>
</dbReference>
<dbReference type="FunFam" id="3.40.50.720:FF:000084">
    <property type="entry name" value="Short-chain dehydrogenase reductase"/>
    <property type="match status" value="1"/>
</dbReference>
<dbReference type="InterPro" id="IPR036291">
    <property type="entry name" value="NAD(P)-bd_dom_sf"/>
</dbReference>
<evidence type="ECO:0000313" key="6">
    <source>
        <dbReference type="EMBL" id="CAB4956023.1"/>
    </source>
</evidence>
<dbReference type="EMBL" id="CAFBIY010000340">
    <property type="protein sequence ID" value="CAB4853788.1"/>
    <property type="molecule type" value="Genomic_DNA"/>
</dbReference>
<name>A0A6J7A477_9ZZZZ</name>
<dbReference type="GO" id="GO:0016616">
    <property type="term" value="F:oxidoreductase activity, acting on the CH-OH group of donors, NAD or NADP as acceptor"/>
    <property type="evidence" value="ECO:0007669"/>
    <property type="project" value="TreeGrafter"/>
</dbReference>
<dbReference type="EMBL" id="CAESGF010000008">
    <property type="protein sequence ID" value="CAB4363803.1"/>
    <property type="molecule type" value="Genomic_DNA"/>
</dbReference>
<evidence type="ECO:0000313" key="3">
    <source>
        <dbReference type="EMBL" id="CAB4747990.1"/>
    </source>
</evidence>
<comment type="similarity">
    <text evidence="1">Belongs to the short-chain dehydrogenases/reductases (SDR) family.</text>
</comment>